<dbReference type="EMBL" id="BGZK01000400">
    <property type="protein sequence ID" value="GBP41473.1"/>
    <property type="molecule type" value="Genomic_DNA"/>
</dbReference>
<gene>
    <name evidence="1" type="ORF">EVAR_24391_1</name>
</gene>
<accession>A0A4C1VS10</accession>
<proteinExistence type="predicted"/>
<comment type="caution">
    <text evidence="1">The sequence shown here is derived from an EMBL/GenBank/DDBJ whole genome shotgun (WGS) entry which is preliminary data.</text>
</comment>
<protein>
    <submittedName>
        <fullName evidence="1">Uncharacterized protein</fullName>
    </submittedName>
</protein>
<evidence type="ECO:0000313" key="1">
    <source>
        <dbReference type="EMBL" id="GBP41473.1"/>
    </source>
</evidence>
<sequence length="100" mass="10984">MRSGAQPALRVIKGPYAGANKSRCVNMDRRTGDGRTSIRAFRGLVDTIKSIFDDLRCETEAENTMGSDPSSASSANARGLISRLPTWNLTHSEARDQDWL</sequence>
<dbReference type="Proteomes" id="UP000299102">
    <property type="component" value="Unassembled WGS sequence"/>
</dbReference>
<organism evidence="1 2">
    <name type="scientific">Eumeta variegata</name>
    <name type="common">Bagworm moth</name>
    <name type="synonym">Eumeta japonica</name>
    <dbReference type="NCBI Taxonomy" id="151549"/>
    <lineage>
        <taxon>Eukaryota</taxon>
        <taxon>Metazoa</taxon>
        <taxon>Ecdysozoa</taxon>
        <taxon>Arthropoda</taxon>
        <taxon>Hexapoda</taxon>
        <taxon>Insecta</taxon>
        <taxon>Pterygota</taxon>
        <taxon>Neoptera</taxon>
        <taxon>Endopterygota</taxon>
        <taxon>Lepidoptera</taxon>
        <taxon>Glossata</taxon>
        <taxon>Ditrysia</taxon>
        <taxon>Tineoidea</taxon>
        <taxon>Psychidae</taxon>
        <taxon>Oiketicinae</taxon>
        <taxon>Eumeta</taxon>
    </lineage>
</organism>
<keyword evidence="2" id="KW-1185">Reference proteome</keyword>
<reference evidence="1 2" key="1">
    <citation type="journal article" date="2019" name="Commun. Biol.">
        <title>The bagworm genome reveals a unique fibroin gene that provides high tensile strength.</title>
        <authorList>
            <person name="Kono N."/>
            <person name="Nakamura H."/>
            <person name="Ohtoshi R."/>
            <person name="Tomita M."/>
            <person name="Numata K."/>
            <person name="Arakawa K."/>
        </authorList>
    </citation>
    <scope>NUCLEOTIDE SEQUENCE [LARGE SCALE GENOMIC DNA]</scope>
</reference>
<name>A0A4C1VS10_EUMVA</name>
<evidence type="ECO:0000313" key="2">
    <source>
        <dbReference type="Proteomes" id="UP000299102"/>
    </source>
</evidence>
<dbReference type="AlphaFoldDB" id="A0A4C1VS10"/>